<protein>
    <submittedName>
        <fullName evidence="3">Tyrosine-type recombinase/integrase</fullName>
    </submittedName>
</protein>
<reference evidence="3 4" key="1">
    <citation type="submission" date="2020-05" db="EMBL/GenBank/DDBJ databases">
        <title>Complete closed genome sequence of Defluviicoccus vanus.</title>
        <authorList>
            <person name="Bessarab I."/>
            <person name="Arumugam K."/>
            <person name="Maszenan A.M."/>
            <person name="Seviour R.J."/>
            <person name="Williams R.B."/>
        </authorList>
    </citation>
    <scope>NUCLEOTIDE SEQUENCE [LARGE SCALE GENOMIC DNA]</scope>
    <source>
        <strain evidence="3 4">Ben 114</strain>
    </source>
</reference>
<dbReference type="InterPro" id="IPR002104">
    <property type="entry name" value="Integrase_catalytic"/>
</dbReference>
<dbReference type="EMBL" id="CP053923">
    <property type="protein sequence ID" value="QNT71420.1"/>
    <property type="molecule type" value="Genomic_DNA"/>
</dbReference>
<dbReference type="GO" id="GO:0003677">
    <property type="term" value="F:DNA binding"/>
    <property type="evidence" value="ECO:0007669"/>
    <property type="project" value="InterPro"/>
</dbReference>
<dbReference type="AlphaFoldDB" id="A0A7H1N6T4"/>
<evidence type="ECO:0000259" key="2">
    <source>
        <dbReference type="Pfam" id="PF00589"/>
    </source>
</evidence>
<organism evidence="3 4">
    <name type="scientific">Defluviicoccus vanus</name>
    <dbReference type="NCBI Taxonomy" id="111831"/>
    <lineage>
        <taxon>Bacteria</taxon>
        <taxon>Pseudomonadati</taxon>
        <taxon>Pseudomonadota</taxon>
        <taxon>Alphaproteobacteria</taxon>
        <taxon>Rhodospirillales</taxon>
        <taxon>Rhodospirillaceae</taxon>
        <taxon>Defluviicoccus</taxon>
    </lineage>
</organism>
<name>A0A7H1N6T4_9PROT</name>
<gene>
    <name evidence="3" type="ORF">HQ394_18120</name>
</gene>
<keyword evidence="4" id="KW-1185">Reference proteome</keyword>
<dbReference type="Proteomes" id="UP000516369">
    <property type="component" value="Chromosome"/>
</dbReference>
<dbReference type="InterPro" id="IPR013762">
    <property type="entry name" value="Integrase-like_cat_sf"/>
</dbReference>
<dbReference type="RefSeq" id="WP_190263395.1">
    <property type="nucleotide sequence ID" value="NZ_CP053923.1"/>
</dbReference>
<dbReference type="SUPFAM" id="SSF56349">
    <property type="entry name" value="DNA breaking-rejoining enzymes"/>
    <property type="match status" value="1"/>
</dbReference>
<dbReference type="Pfam" id="PF00589">
    <property type="entry name" value="Phage_integrase"/>
    <property type="match status" value="1"/>
</dbReference>
<accession>A0A7H1N6T4</accession>
<evidence type="ECO:0000256" key="1">
    <source>
        <dbReference type="ARBA" id="ARBA00023172"/>
    </source>
</evidence>
<dbReference type="InterPro" id="IPR011010">
    <property type="entry name" value="DNA_brk_join_enz"/>
</dbReference>
<keyword evidence="1" id="KW-0233">DNA recombination</keyword>
<dbReference type="GO" id="GO:0015074">
    <property type="term" value="P:DNA integration"/>
    <property type="evidence" value="ECO:0007669"/>
    <property type="project" value="InterPro"/>
</dbReference>
<dbReference type="Gene3D" id="1.10.443.10">
    <property type="entry name" value="Intergrase catalytic core"/>
    <property type="match status" value="1"/>
</dbReference>
<evidence type="ECO:0000313" key="4">
    <source>
        <dbReference type="Proteomes" id="UP000516369"/>
    </source>
</evidence>
<proteinExistence type="predicted"/>
<feature type="domain" description="Tyr recombinase" evidence="2">
    <location>
        <begin position="12"/>
        <end position="87"/>
    </location>
</feature>
<evidence type="ECO:0000313" key="3">
    <source>
        <dbReference type="EMBL" id="QNT71420.1"/>
    </source>
</evidence>
<dbReference type="KEGG" id="dvn:HQ394_18120"/>
<dbReference type="GO" id="GO:0006310">
    <property type="term" value="P:DNA recombination"/>
    <property type="evidence" value="ECO:0007669"/>
    <property type="project" value="UniProtKB-KW"/>
</dbReference>
<sequence length="125" mass="14166">MIIVSIPVTAEFKALLDRTKRTSTHIVVLEKTKQPYKAFYFRHAFRRAANKAGLKDLQFLDFRCSAVVRLAEAGCTIPQIAAITGHQLERTKAVLETYLPRNSEMAKAAIHTLESYRNRTKSQTS</sequence>